<proteinExistence type="predicted"/>
<dbReference type="InterPro" id="IPR002575">
    <property type="entry name" value="Aminoglycoside_PTrfase"/>
</dbReference>
<evidence type="ECO:0000313" key="2">
    <source>
        <dbReference type="EMBL" id="GAA5019896.1"/>
    </source>
</evidence>
<comment type="caution">
    <text evidence="2">The sequence shown here is derived from an EMBL/GenBank/DDBJ whole genome shotgun (WGS) entry which is preliminary data.</text>
</comment>
<dbReference type="InterPro" id="IPR011009">
    <property type="entry name" value="Kinase-like_dom_sf"/>
</dbReference>
<dbReference type="RefSeq" id="WP_345506139.1">
    <property type="nucleotide sequence ID" value="NZ_BAABIW010000006.1"/>
</dbReference>
<organism evidence="2 3">
    <name type="scientific">Terrabacter aeriphilus</name>
    <dbReference type="NCBI Taxonomy" id="515662"/>
    <lineage>
        <taxon>Bacteria</taxon>
        <taxon>Bacillati</taxon>
        <taxon>Actinomycetota</taxon>
        <taxon>Actinomycetes</taxon>
        <taxon>Micrococcales</taxon>
        <taxon>Intrasporangiaceae</taxon>
        <taxon>Terrabacter</taxon>
    </lineage>
</organism>
<evidence type="ECO:0000313" key="3">
    <source>
        <dbReference type="Proteomes" id="UP001500427"/>
    </source>
</evidence>
<feature type="domain" description="Aminoglycoside phosphotransferase" evidence="1">
    <location>
        <begin position="17"/>
        <end position="234"/>
    </location>
</feature>
<keyword evidence="3" id="KW-1185">Reference proteome</keyword>
<dbReference type="EMBL" id="BAABIW010000006">
    <property type="protein sequence ID" value="GAA5019896.1"/>
    <property type="molecule type" value="Genomic_DNA"/>
</dbReference>
<dbReference type="SUPFAM" id="SSF56112">
    <property type="entry name" value="Protein kinase-like (PK-like)"/>
    <property type="match status" value="1"/>
</dbReference>
<reference evidence="3" key="1">
    <citation type="journal article" date="2019" name="Int. J. Syst. Evol. Microbiol.">
        <title>The Global Catalogue of Microorganisms (GCM) 10K type strain sequencing project: providing services to taxonomists for standard genome sequencing and annotation.</title>
        <authorList>
            <consortium name="The Broad Institute Genomics Platform"/>
            <consortium name="The Broad Institute Genome Sequencing Center for Infectious Disease"/>
            <person name="Wu L."/>
            <person name="Ma J."/>
        </authorList>
    </citation>
    <scope>NUCLEOTIDE SEQUENCE [LARGE SCALE GENOMIC DNA]</scope>
    <source>
        <strain evidence="3">JCM 17687</strain>
    </source>
</reference>
<evidence type="ECO:0000259" key="1">
    <source>
        <dbReference type="Pfam" id="PF01636"/>
    </source>
</evidence>
<protein>
    <submittedName>
        <fullName evidence="2">Aminoglycoside phosphotransferase family protein</fullName>
    </submittedName>
</protein>
<accession>A0ABP9J3Z1</accession>
<dbReference type="Gene3D" id="3.90.1200.10">
    <property type="match status" value="1"/>
</dbReference>
<name>A0ABP9J3Z1_9MICO</name>
<gene>
    <name evidence="2" type="ORF">GCM10023258_07970</name>
</gene>
<sequence>MTSATTPSGAEVVVAGDTVTKLHHPRTDAARLAERLAVVAHGDGAREVWVQPLRDAPGRAADGRLTSVWPRVGVLDPEDGEQPWAEAGRLLADLHGWPVPLAATDRPGTLPLRDHGWPARLARARARLGGPGGSTAVMLGGLGDRLLDEVADEGAGRTGREIRTVVHGDFHLGNLARTGAGLRLLDPDDLGLGDPAWDLARPAGYWAAGLLADEDWDRFLGAYADAGGRAVPPGEDPWPRLDLPARCAVFVAAVRAVAGPGGTARGGVVQPAHSALPVDALVAACSRM</sequence>
<dbReference type="Pfam" id="PF01636">
    <property type="entry name" value="APH"/>
    <property type="match status" value="1"/>
</dbReference>
<dbReference type="Proteomes" id="UP001500427">
    <property type="component" value="Unassembled WGS sequence"/>
</dbReference>